<feature type="transmembrane region" description="Helical" evidence="1">
    <location>
        <begin position="253"/>
        <end position="276"/>
    </location>
</feature>
<dbReference type="Proteomes" id="UP000034543">
    <property type="component" value="Unassembled WGS sequence"/>
</dbReference>
<dbReference type="EMBL" id="LCFB01000004">
    <property type="protein sequence ID" value="KKS85884.1"/>
    <property type="molecule type" value="Genomic_DNA"/>
</dbReference>
<keyword evidence="1" id="KW-0472">Membrane</keyword>
<feature type="transmembrane region" description="Helical" evidence="1">
    <location>
        <begin position="89"/>
        <end position="107"/>
    </location>
</feature>
<keyword evidence="1" id="KW-1133">Transmembrane helix</keyword>
<comment type="caution">
    <text evidence="2">The sequence shown here is derived from an EMBL/GenBank/DDBJ whole genome shotgun (WGS) entry which is preliminary data.</text>
</comment>
<reference evidence="2 3" key="1">
    <citation type="journal article" date="2015" name="Nature">
        <title>rRNA introns, odd ribosomes, and small enigmatic genomes across a large radiation of phyla.</title>
        <authorList>
            <person name="Brown C.T."/>
            <person name="Hug L.A."/>
            <person name="Thomas B.C."/>
            <person name="Sharon I."/>
            <person name="Castelle C.J."/>
            <person name="Singh A."/>
            <person name="Wilkins M.J."/>
            <person name="Williams K.H."/>
            <person name="Banfield J.F."/>
        </authorList>
    </citation>
    <scope>NUCLEOTIDE SEQUENCE [LARGE SCALE GENOMIC DNA]</scope>
</reference>
<gene>
    <name evidence="2" type="ORF">UV59_C0004G0032</name>
</gene>
<keyword evidence="1" id="KW-0812">Transmembrane</keyword>
<feature type="transmembrane region" description="Helical" evidence="1">
    <location>
        <begin position="358"/>
        <end position="376"/>
    </location>
</feature>
<organism evidence="2 3">
    <name type="scientific">Candidatus Gottesmanbacteria bacterium GW2011_GWA1_43_11</name>
    <dbReference type="NCBI Taxonomy" id="1618436"/>
    <lineage>
        <taxon>Bacteria</taxon>
        <taxon>Candidatus Gottesmaniibacteriota</taxon>
    </lineage>
</organism>
<accession>A0A0G1CK59</accession>
<evidence type="ECO:0000313" key="3">
    <source>
        <dbReference type="Proteomes" id="UP000034543"/>
    </source>
</evidence>
<evidence type="ECO:0000313" key="2">
    <source>
        <dbReference type="EMBL" id="KKS85884.1"/>
    </source>
</evidence>
<feature type="transmembrane region" description="Helical" evidence="1">
    <location>
        <begin position="206"/>
        <end position="222"/>
    </location>
</feature>
<evidence type="ECO:0000256" key="1">
    <source>
        <dbReference type="SAM" id="Phobius"/>
    </source>
</evidence>
<feature type="transmembrane region" description="Helical" evidence="1">
    <location>
        <begin position="228"/>
        <end position="246"/>
    </location>
</feature>
<feature type="transmembrane region" description="Helical" evidence="1">
    <location>
        <begin position="57"/>
        <end position="77"/>
    </location>
</feature>
<protein>
    <submittedName>
        <fullName evidence="2">Uncharacterized protein</fullName>
    </submittedName>
</protein>
<feature type="transmembrane region" description="Helical" evidence="1">
    <location>
        <begin position="173"/>
        <end position="194"/>
    </location>
</feature>
<name>A0A0G1CK59_9BACT</name>
<feature type="transmembrane region" description="Helical" evidence="1">
    <location>
        <begin position="282"/>
        <end position="301"/>
    </location>
</feature>
<dbReference type="STRING" id="1618436.UV59_C0004G0032"/>
<dbReference type="AlphaFoldDB" id="A0A0G1CK59"/>
<proteinExistence type="predicted"/>
<feature type="transmembrane region" description="Helical" evidence="1">
    <location>
        <begin position="308"/>
        <end position="338"/>
    </location>
</feature>
<sequence length="382" mass="44056">MNKIYGFATVSLFIALILITVVYSYTQVDLNLTLSTSSFYLQLQKPLTQLGYFNRPLSGSIFLGLFIGLFIVYGMWLWGIVSQRLHPRLIKIGIITSFLLVLGYAAFSYDLFNYLFDARITTYYGLDPHYFKALDFPFDPLTRFMRWTHRYYPYGPGWLLISLIPSWLGMGKFILTMFLFKGMFALFHAVNLWLLHRLLIHIKVKLPLFWLAVYAFNPLVLIESLVSPHNEVVMLCFTLFAFWLLIKNKVYGGVLAFAVSLSIKYISAVLTPLLIWRQKIDSRFFTVAWYLWIIALIPVILMREVYSWYFIPIIAIAALGGSFIPFMVSLALSGITLIRYYPFLLLGEYSAQSYELQLIAMVVSGVLLVPASLWLWQKKSAG</sequence>
<dbReference type="Pfam" id="PF26314">
    <property type="entry name" value="MptA_B_family"/>
    <property type="match status" value="1"/>
</dbReference>